<dbReference type="AlphaFoldDB" id="A0A226DXG2"/>
<reference evidence="1 2" key="1">
    <citation type="submission" date="2015-12" db="EMBL/GenBank/DDBJ databases">
        <title>The genome of Folsomia candida.</title>
        <authorList>
            <person name="Faddeeva A."/>
            <person name="Derks M.F."/>
            <person name="Anvar Y."/>
            <person name="Smit S."/>
            <person name="Van Straalen N."/>
            <person name="Roelofs D."/>
        </authorList>
    </citation>
    <scope>NUCLEOTIDE SEQUENCE [LARGE SCALE GENOMIC DNA]</scope>
    <source>
        <strain evidence="1 2">VU population</strain>
        <tissue evidence="1">Whole body</tissue>
    </source>
</reference>
<dbReference type="EMBL" id="LNIX01000010">
    <property type="protein sequence ID" value="OXA49718.1"/>
    <property type="molecule type" value="Genomic_DNA"/>
</dbReference>
<keyword evidence="2" id="KW-1185">Reference proteome</keyword>
<sequence length="127" mass="14176">MGREGNKFEFQQFWSYGERISRCPKLAGFMGAPMSSAWITSTSLGWILTAQMALKTALWPDNMTLCAFTMVPSFVRNLTSVPISPSNIARDSVLWDDFQLATPGVTNFNGSYNVNTSFTVMDRSGIW</sequence>
<accession>A0A226DXG2</accession>
<protein>
    <submittedName>
        <fullName evidence="1">Uncharacterized protein</fullName>
    </submittedName>
</protein>
<evidence type="ECO:0000313" key="1">
    <source>
        <dbReference type="EMBL" id="OXA49718.1"/>
    </source>
</evidence>
<name>A0A226DXG2_FOLCA</name>
<comment type="caution">
    <text evidence="1">The sequence shown here is derived from an EMBL/GenBank/DDBJ whole genome shotgun (WGS) entry which is preliminary data.</text>
</comment>
<organism evidence="1 2">
    <name type="scientific">Folsomia candida</name>
    <name type="common">Springtail</name>
    <dbReference type="NCBI Taxonomy" id="158441"/>
    <lineage>
        <taxon>Eukaryota</taxon>
        <taxon>Metazoa</taxon>
        <taxon>Ecdysozoa</taxon>
        <taxon>Arthropoda</taxon>
        <taxon>Hexapoda</taxon>
        <taxon>Collembola</taxon>
        <taxon>Entomobryomorpha</taxon>
        <taxon>Isotomoidea</taxon>
        <taxon>Isotomidae</taxon>
        <taxon>Proisotominae</taxon>
        <taxon>Folsomia</taxon>
    </lineage>
</organism>
<dbReference type="Proteomes" id="UP000198287">
    <property type="component" value="Unassembled WGS sequence"/>
</dbReference>
<proteinExistence type="predicted"/>
<gene>
    <name evidence="1" type="ORF">Fcan01_15838</name>
</gene>
<evidence type="ECO:0000313" key="2">
    <source>
        <dbReference type="Proteomes" id="UP000198287"/>
    </source>
</evidence>